<evidence type="ECO:0000256" key="1">
    <source>
        <dbReference type="ARBA" id="ARBA00001974"/>
    </source>
</evidence>
<evidence type="ECO:0000256" key="3">
    <source>
        <dbReference type="ARBA" id="ARBA00006743"/>
    </source>
</evidence>
<dbReference type="GO" id="GO:0009086">
    <property type="term" value="P:methionine biosynthetic process"/>
    <property type="evidence" value="ECO:0007669"/>
    <property type="project" value="TreeGrafter"/>
</dbReference>
<comment type="cofactor">
    <cofactor evidence="1 8">
        <name>FAD</name>
        <dbReference type="ChEBI" id="CHEBI:57692"/>
    </cofactor>
</comment>
<evidence type="ECO:0000256" key="4">
    <source>
        <dbReference type="ARBA" id="ARBA00022630"/>
    </source>
</evidence>
<evidence type="ECO:0000256" key="6">
    <source>
        <dbReference type="ARBA" id="ARBA00023002"/>
    </source>
</evidence>
<dbReference type="UniPathway" id="UPA00193"/>
<keyword evidence="6 8" id="KW-0560">Oxidoreductase</keyword>
<dbReference type="GO" id="GO:0106312">
    <property type="term" value="F:methylenetetrahydrofolate reductase (NADH) activity"/>
    <property type="evidence" value="ECO:0007669"/>
    <property type="project" value="UniProtKB-EC"/>
</dbReference>
<dbReference type="InterPro" id="IPR029041">
    <property type="entry name" value="FAD-linked_oxidoreductase-like"/>
</dbReference>
<dbReference type="SUPFAM" id="SSF51730">
    <property type="entry name" value="FAD-linked oxidoreductase"/>
    <property type="match status" value="1"/>
</dbReference>
<dbReference type="AlphaFoldDB" id="A0A7T4DJ98"/>
<evidence type="ECO:0000256" key="8">
    <source>
        <dbReference type="RuleBase" id="RU003862"/>
    </source>
</evidence>
<proteinExistence type="inferred from homology"/>
<evidence type="ECO:0000313" key="9">
    <source>
        <dbReference type="EMBL" id="QQB14618.1"/>
    </source>
</evidence>
<name>A0A7T4DJ98_9MICO</name>
<protein>
    <recommendedName>
        <fullName evidence="8">Methylenetetrahydrofolate reductase</fullName>
    </recommendedName>
</protein>
<organism evidence="9 10">
    <name type="scientific">Brevibacterium casei</name>
    <dbReference type="NCBI Taxonomy" id="33889"/>
    <lineage>
        <taxon>Bacteria</taxon>
        <taxon>Bacillati</taxon>
        <taxon>Actinomycetota</taxon>
        <taxon>Actinomycetes</taxon>
        <taxon>Micrococcales</taxon>
        <taxon>Brevibacteriaceae</taxon>
        <taxon>Brevibacterium</taxon>
    </lineage>
</organism>
<evidence type="ECO:0000256" key="5">
    <source>
        <dbReference type="ARBA" id="ARBA00022827"/>
    </source>
</evidence>
<comment type="catalytic activity">
    <reaction evidence="7">
        <text>(6S)-5-methyl-5,6,7,8-tetrahydrofolate + NAD(+) = (6R)-5,10-methylene-5,6,7,8-tetrahydrofolate + NADH + H(+)</text>
        <dbReference type="Rhea" id="RHEA:19821"/>
        <dbReference type="ChEBI" id="CHEBI:15378"/>
        <dbReference type="ChEBI" id="CHEBI:15636"/>
        <dbReference type="ChEBI" id="CHEBI:18608"/>
        <dbReference type="ChEBI" id="CHEBI:57540"/>
        <dbReference type="ChEBI" id="CHEBI:57945"/>
        <dbReference type="EC" id="1.5.1.54"/>
    </reaction>
    <physiologicalReaction direction="right-to-left" evidence="7">
        <dbReference type="Rhea" id="RHEA:19823"/>
    </physiologicalReaction>
</comment>
<dbReference type="GO" id="GO:0035999">
    <property type="term" value="P:tetrahydrofolate interconversion"/>
    <property type="evidence" value="ECO:0007669"/>
    <property type="project" value="UniProtKB-UniPathway"/>
</dbReference>
<dbReference type="Pfam" id="PF02219">
    <property type="entry name" value="MTHFR"/>
    <property type="match status" value="1"/>
</dbReference>
<dbReference type="PANTHER" id="PTHR45754">
    <property type="entry name" value="METHYLENETETRAHYDROFOLATE REDUCTASE"/>
    <property type="match status" value="1"/>
</dbReference>
<dbReference type="GO" id="GO:0071949">
    <property type="term" value="F:FAD binding"/>
    <property type="evidence" value="ECO:0007669"/>
    <property type="project" value="TreeGrafter"/>
</dbReference>
<evidence type="ECO:0000256" key="2">
    <source>
        <dbReference type="ARBA" id="ARBA00004777"/>
    </source>
</evidence>
<dbReference type="EMBL" id="CP065989">
    <property type="protein sequence ID" value="QQB14618.1"/>
    <property type="molecule type" value="Genomic_DNA"/>
</dbReference>
<reference evidence="9 10" key="1">
    <citation type="submission" date="2020-12" db="EMBL/GenBank/DDBJ databases">
        <title>FDA dAtabase for Regulatory Grade micrObial Sequences (FDA-ARGOS): Supporting development and validation of Infectious Disease Dx tests.</title>
        <authorList>
            <person name="Sproer C."/>
            <person name="Gronow S."/>
            <person name="Severitt S."/>
            <person name="Schroder I."/>
            <person name="Tallon L."/>
            <person name="Sadzewicz L."/>
            <person name="Zhao X."/>
            <person name="Boylan J."/>
            <person name="Ott S."/>
            <person name="Bowen H."/>
            <person name="Vavikolanu K."/>
            <person name="Mehta A."/>
            <person name="Aluvathingal J."/>
            <person name="Nadendla S."/>
            <person name="Lowell S."/>
            <person name="Myers T."/>
            <person name="Yan Y."/>
            <person name="Sichtig H."/>
        </authorList>
    </citation>
    <scope>NUCLEOTIDE SEQUENCE [LARGE SCALE GENOMIC DNA]</scope>
    <source>
        <strain evidence="9 10">FDAARGOS_990</strain>
    </source>
</reference>
<dbReference type="GO" id="GO:0005829">
    <property type="term" value="C:cytosol"/>
    <property type="evidence" value="ECO:0007669"/>
    <property type="project" value="TreeGrafter"/>
</dbReference>
<evidence type="ECO:0000313" key="10">
    <source>
        <dbReference type="Proteomes" id="UP000595374"/>
    </source>
</evidence>
<dbReference type="PANTHER" id="PTHR45754:SF3">
    <property type="entry name" value="METHYLENETETRAHYDROFOLATE REDUCTASE (NADPH)"/>
    <property type="match status" value="1"/>
</dbReference>
<gene>
    <name evidence="9" type="ORF">I6H47_01055</name>
</gene>
<accession>A0A7T4DJ98</accession>
<comment type="pathway">
    <text evidence="2 8">One-carbon metabolism; tetrahydrofolate interconversion.</text>
</comment>
<evidence type="ECO:0000256" key="7">
    <source>
        <dbReference type="ARBA" id="ARBA00048628"/>
    </source>
</evidence>
<keyword evidence="5 8" id="KW-0274">FAD</keyword>
<dbReference type="RefSeq" id="WP_198499674.1">
    <property type="nucleotide sequence ID" value="NZ_CP065989.1"/>
</dbReference>
<keyword evidence="4 8" id="KW-0285">Flavoprotein</keyword>
<dbReference type="Gene3D" id="3.20.20.220">
    <property type="match status" value="1"/>
</dbReference>
<dbReference type="Proteomes" id="UP000595374">
    <property type="component" value="Chromosome"/>
</dbReference>
<sequence length="283" mass="29757">MVESTAVRLLEDFSLEMTGKDVDALREAAAVIPTGTRINVTYLGNEDLPMRVAAAEAVRELGFVPVPHISARRIASEPSLREFLSALQDVGASEHVFVVGGDPAVPEGPYPDSLTIIRSGILQDYGVREVSIAGYPEGHPDIDSATLAEHLAAKSASLSDQGLGQVVLSQFAFDADRVTAWIEEVRAAGIDAEIRVGVPGPAGVKRLMGYARRFGVGASAGIVRKYGFSLTNLVGTAGPDRFVSELATDLAGAGDAGTVKAHFYTFGGLAATAEWVRDFVGEA</sequence>
<dbReference type="InterPro" id="IPR003171">
    <property type="entry name" value="Mehydrof_redctse-like"/>
</dbReference>
<comment type="similarity">
    <text evidence="3 8">Belongs to the methylenetetrahydrofolate reductase family.</text>
</comment>